<dbReference type="InterPro" id="IPR000629">
    <property type="entry name" value="RNA-helicase_DEAD-box_CS"/>
</dbReference>
<dbReference type="InterPro" id="IPR011545">
    <property type="entry name" value="DEAD/DEAH_box_helicase_dom"/>
</dbReference>
<dbReference type="InterPro" id="IPR005580">
    <property type="entry name" value="DbpA/CsdA_RNA-bd_dom"/>
</dbReference>
<evidence type="ECO:0000256" key="5">
    <source>
        <dbReference type="ARBA" id="ARBA00022806"/>
    </source>
</evidence>
<keyword evidence="17" id="KW-1185">Reference proteome</keyword>
<keyword evidence="6 10" id="KW-0067">ATP-binding</keyword>
<evidence type="ECO:0000256" key="1">
    <source>
        <dbReference type="ARBA" id="ARBA00004496"/>
    </source>
</evidence>
<dbReference type="InterPro" id="IPR014014">
    <property type="entry name" value="RNA_helicase_DEAD_Q_motif"/>
</dbReference>
<comment type="similarity">
    <text evidence="10">Belongs to the DEAD box helicase family. DeaD/CsdA subfamily.</text>
</comment>
<feature type="region of interest" description="Disordered" evidence="12">
    <location>
        <begin position="614"/>
        <end position="756"/>
    </location>
</feature>
<dbReference type="InterPro" id="IPR014001">
    <property type="entry name" value="Helicase_ATP-bd"/>
</dbReference>
<evidence type="ECO:0000256" key="8">
    <source>
        <dbReference type="ARBA" id="ARBA00023016"/>
    </source>
</evidence>
<dbReference type="GO" id="GO:0003724">
    <property type="term" value="F:RNA helicase activity"/>
    <property type="evidence" value="ECO:0007669"/>
    <property type="project" value="UniProtKB-UniRule"/>
</dbReference>
<dbReference type="Pfam" id="PF00271">
    <property type="entry name" value="Helicase_C"/>
    <property type="match status" value="1"/>
</dbReference>
<proteinExistence type="inferred from homology"/>
<evidence type="ECO:0000259" key="14">
    <source>
        <dbReference type="PROSITE" id="PS51194"/>
    </source>
</evidence>
<evidence type="ECO:0000259" key="13">
    <source>
        <dbReference type="PROSITE" id="PS51192"/>
    </source>
</evidence>
<dbReference type="GO" id="GO:0070417">
    <property type="term" value="P:cellular response to cold"/>
    <property type="evidence" value="ECO:0007669"/>
    <property type="project" value="InterPro"/>
</dbReference>
<dbReference type="InterPro" id="IPR027417">
    <property type="entry name" value="P-loop_NTPase"/>
</dbReference>
<dbReference type="GO" id="GO:0005840">
    <property type="term" value="C:ribosome"/>
    <property type="evidence" value="ECO:0007669"/>
    <property type="project" value="TreeGrafter"/>
</dbReference>
<evidence type="ECO:0000259" key="15">
    <source>
        <dbReference type="PROSITE" id="PS51195"/>
    </source>
</evidence>
<evidence type="ECO:0000256" key="3">
    <source>
        <dbReference type="ARBA" id="ARBA00022741"/>
    </source>
</evidence>
<comment type="catalytic activity">
    <reaction evidence="9 10">
        <text>ATP + H2O = ADP + phosphate + H(+)</text>
        <dbReference type="Rhea" id="RHEA:13065"/>
        <dbReference type="ChEBI" id="CHEBI:15377"/>
        <dbReference type="ChEBI" id="CHEBI:15378"/>
        <dbReference type="ChEBI" id="CHEBI:30616"/>
        <dbReference type="ChEBI" id="CHEBI:43474"/>
        <dbReference type="ChEBI" id="CHEBI:456216"/>
        <dbReference type="EC" id="3.6.4.13"/>
    </reaction>
</comment>
<dbReference type="GO" id="GO:0005829">
    <property type="term" value="C:cytosol"/>
    <property type="evidence" value="ECO:0007669"/>
    <property type="project" value="TreeGrafter"/>
</dbReference>
<keyword evidence="5 10" id="KW-0347">Helicase</keyword>
<keyword evidence="8 10" id="KW-0346">Stress response</keyword>
<dbReference type="Pfam" id="PF00270">
    <property type="entry name" value="DEAD"/>
    <property type="match status" value="1"/>
</dbReference>
<dbReference type="SMART" id="SM00490">
    <property type="entry name" value="HELICc"/>
    <property type="match status" value="1"/>
</dbReference>
<dbReference type="InterPro" id="IPR034415">
    <property type="entry name" value="CsdA_RRM"/>
</dbReference>
<accession>A0A1E8CMD8</accession>
<keyword evidence="4 10" id="KW-0378">Hydrolase</keyword>
<reference evidence="17" key="1">
    <citation type="submission" date="2016-07" db="EMBL/GenBank/DDBJ databases">
        <authorList>
            <person name="Florea S."/>
            <person name="Webb J.S."/>
            <person name="Jaromczyk J."/>
            <person name="Schardl C.L."/>
        </authorList>
    </citation>
    <scope>NUCLEOTIDE SEQUENCE [LARGE SCALE GENOMIC DNA]</scope>
    <source>
        <strain evidence="17">KCTC 42131</strain>
    </source>
</reference>
<evidence type="ECO:0000256" key="9">
    <source>
        <dbReference type="ARBA" id="ARBA00047984"/>
    </source>
</evidence>
<dbReference type="SMART" id="SM00487">
    <property type="entry name" value="DEXDc"/>
    <property type="match status" value="1"/>
</dbReference>
<comment type="caution">
    <text evidence="16">The sequence shown here is derived from an EMBL/GenBank/DDBJ whole genome shotgun (WGS) entry which is preliminary data.</text>
</comment>
<dbReference type="InterPro" id="IPR012677">
    <property type="entry name" value="Nucleotide-bd_a/b_plait_sf"/>
</dbReference>
<feature type="compositionally biased region" description="Basic residues" evidence="12">
    <location>
        <begin position="746"/>
        <end position="756"/>
    </location>
</feature>
<protein>
    <recommendedName>
        <fullName evidence="10">ATP-dependent RNA helicase DeaD</fullName>
        <ecNumber evidence="10">3.6.4.13</ecNumber>
    </recommendedName>
    <alternativeName>
        <fullName evidence="10">Cold-shock DEAD box protein A</fullName>
    </alternativeName>
</protein>
<dbReference type="CDD" id="cd12499">
    <property type="entry name" value="RRM_EcCsdA_like"/>
    <property type="match status" value="1"/>
</dbReference>
<feature type="compositionally biased region" description="Basic residues" evidence="12">
    <location>
        <begin position="727"/>
        <end position="738"/>
    </location>
</feature>
<dbReference type="RefSeq" id="WP_070117576.1">
    <property type="nucleotide sequence ID" value="NZ_MASR01000001.1"/>
</dbReference>
<dbReference type="InterPro" id="IPR001650">
    <property type="entry name" value="Helicase_C-like"/>
</dbReference>
<dbReference type="InterPro" id="IPR057325">
    <property type="entry name" value="DeaD_dimer"/>
</dbReference>
<feature type="domain" description="Helicase ATP-binding" evidence="13">
    <location>
        <begin position="40"/>
        <end position="211"/>
    </location>
</feature>
<dbReference type="EC" id="3.6.4.13" evidence="10"/>
<feature type="short sequence motif" description="Q motif" evidence="11">
    <location>
        <begin position="9"/>
        <end position="37"/>
    </location>
</feature>
<feature type="compositionally biased region" description="Basic and acidic residues" evidence="12">
    <location>
        <begin position="697"/>
        <end position="706"/>
    </location>
</feature>
<dbReference type="PROSITE" id="PS51192">
    <property type="entry name" value="HELICASE_ATP_BIND_1"/>
    <property type="match status" value="1"/>
</dbReference>
<dbReference type="InterPro" id="IPR044742">
    <property type="entry name" value="DEAD/DEAH_RhlB"/>
</dbReference>
<evidence type="ECO:0000256" key="7">
    <source>
        <dbReference type="ARBA" id="ARBA00022884"/>
    </source>
</evidence>
<dbReference type="Pfam" id="PF03880">
    <property type="entry name" value="DbpA"/>
    <property type="match status" value="1"/>
</dbReference>
<dbReference type="PANTHER" id="PTHR47963:SF8">
    <property type="entry name" value="ATP-DEPENDENT RNA HELICASE DEAD"/>
    <property type="match status" value="1"/>
</dbReference>
<evidence type="ECO:0000313" key="17">
    <source>
        <dbReference type="Proteomes" id="UP000175669"/>
    </source>
</evidence>
<comment type="subcellular location">
    <subcellularLocation>
        <location evidence="1 10">Cytoplasm</location>
    </subcellularLocation>
</comment>
<evidence type="ECO:0000256" key="12">
    <source>
        <dbReference type="SAM" id="MobiDB-lite"/>
    </source>
</evidence>
<evidence type="ECO:0000256" key="2">
    <source>
        <dbReference type="ARBA" id="ARBA00022490"/>
    </source>
</evidence>
<gene>
    <name evidence="10" type="primary">deaD</name>
    <name evidence="10" type="synonym">csdA</name>
    <name evidence="16" type="ORF">PHACT_09990</name>
</gene>
<keyword evidence="7 10" id="KW-0694">RNA-binding</keyword>
<dbReference type="GO" id="GO:0005524">
    <property type="term" value="F:ATP binding"/>
    <property type="evidence" value="ECO:0007669"/>
    <property type="project" value="UniProtKB-UniRule"/>
</dbReference>
<feature type="compositionally biased region" description="Low complexity" evidence="12">
    <location>
        <begin position="709"/>
        <end position="721"/>
    </location>
</feature>
<dbReference type="PANTHER" id="PTHR47963">
    <property type="entry name" value="DEAD-BOX ATP-DEPENDENT RNA HELICASE 47, MITOCHONDRIAL"/>
    <property type="match status" value="1"/>
</dbReference>
<feature type="compositionally biased region" description="Basic and acidic residues" evidence="12">
    <location>
        <begin position="614"/>
        <end position="688"/>
    </location>
</feature>
<evidence type="ECO:0000256" key="6">
    <source>
        <dbReference type="ARBA" id="ARBA00022840"/>
    </source>
</evidence>
<dbReference type="EMBL" id="MASR01000001">
    <property type="protein sequence ID" value="OFE13427.1"/>
    <property type="molecule type" value="Genomic_DNA"/>
</dbReference>
<dbReference type="InterPro" id="IPR028618">
    <property type="entry name" value="DEAD_helicase_DeaD"/>
</dbReference>
<evidence type="ECO:0000256" key="4">
    <source>
        <dbReference type="ARBA" id="ARBA00022801"/>
    </source>
</evidence>
<dbReference type="Pfam" id="PF25399">
    <property type="entry name" value="DeaD_dimer"/>
    <property type="match status" value="1"/>
</dbReference>
<sequence>MSTTPVQDLSFAELDLPAFLLETLNKVGYEKPSPIQQATIPALLQGNDIVGMAQTGTGKTAAFALPVLAHIDVTNPKTQALVLCPTRELAIQVAEAFQTYAQNMRGFHVLPVYGGQEMGRQLQALRRGVHVVVATPGRLLDHLNRKSLDLGDIKTLVLDEADEMLRMGFIDDVELILQKTPPSRQVALFSATMPPVIRRVAEKYLSSPVEVSIKTATSTNANIEQFYWLVQGTNKLDALTRMLEVEEFDGMIIFVRTKNSTQELADKLNARGFSAAALNGDMNQQLRTRTVEQLKNGQLDIVVATDVAARGLDVERISHVMNYDIPYDNETYVHRIGRTGRAGRSGKAILFVAPREQRMLQSIERTTRKKVTRMELPTRGELILHRSQQFKETIAAALANDNLDFFQGLIADLCSEHNCSIEEAAAAMAWLLQKDRPLEPSFKDVGSAKSGYGKTPAVKAGKSAANTPDVDAFVASARDSAKSAPAEKPARKVKSKPPMQDLFGALNDDEFTGDPVSDRPARKRREAREFDDGEDVAMERFRIKVGHDHGVTPREIVGAVANEGGIEGRYIGRIQIYDDHTTIDLPHGMPDDVFQTLQRTRVCNQALDLERMSAAEAAAEKDTRPERKRPAFNKERRDSAGGDFKKPGFKKDGFKKEGFRKEGFKKEGFKKDGAKPEGFRKNRPDRSDGAPAAASERPARRPREDFSEPTTAPTTAPAGAPGEKRFTPKPKSKKRGGPKVRMDKNKGKRRAPSKKP</sequence>
<feature type="region of interest" description="Disordered" evidence="12">
    <location>
        <begin position="477"/>
        <end position="530"/>
    </location>
</feature>
<organism evidence="16 17">
    <name type="scientific">Pseudohongiella acticola</name>
    <dbReference type="NCBI Taxonomy" id="1524254"/>
    <lineage>
        <taxon>Bacteria</taxon>
        <taxon>Pseudomonadati</taxon>
        <taxon>Pseudomonadota</taxon>
        <taxon>Gammaproteobacteria</taxon>
        <taxon>Pseudomonadales</taxon>
        <taxon>Pseudohongiellaceae</taxon>
        <taxon>Pseudohongiella</taxon>
    </lineage>
</organism>
<feature type="compositionally biased region" description="Basic and acidic residues" evidence="12">
    <location>
        <begin position="516"/>
        <end position="530"/>
    </location>
</feature>
<dbReference type="GO" id="GO:0033592">
    <property type="term" value="F:RNA strand annealing activity"/>
    <property type="evidence" value="ECO:0007669"/>
    <property type="project" value="TreeGrafter"/>
</dbReference>
<dbReference type="STRING" id="1524254.PHACT_09990"/>
<dbReference type="FunFam" id="3.40.50.300:FF:000108">
    <property type="entry name" value="ATP-dependent RNA helicase RhlE"/>
    <property type="match status" value="1"/>
</dbReference>
<dbReference type="GO" id="GO:0000027">
    <property type="term" value="P:ribosomal large subunit assembly"/>
    <property type="evidence" value="ECO:0007669"/>
    <property type="project" value="UniProtKB-UniRule"/>
</dbReference>
<dbReference type="InterPro" id="IPR050547">
    <property type="entry name" value="DEAD_box_RNA_helicases"/>
</dbReference>
<dbReference type="HAMAP" id="MF_00964">
    <property type="entry name" value="DEAD_helicase_DeaD"/>
    <property type="match status" value="1"/>
</dbReference>
<dbReference type="GO" id="GO:0016887">
    <property type="term" value="F:ATP hydrolysis activity"/>
    <property type="evidence" value="ECO:0007669"/>
    <property type="project" value="RHEA"/>
</dbReference>
<comment type="function">
    <text evidence="10">DEAD-box RNA helicase involved in various cellular processes at low temperature, including ribosome biogenesis, mRNA degradation and translation initiation.</text>
</comment>
<evidence type="ECO:0000256" key="10">
    <source>
        <dbReference type="HAMAP-Rule" id="MF_00964"/>
    </source>
</evidence>
<dbReference type="Proteomes" id="UP000175669">
    <property type="component" value="Unassembled WGS sequence"/>
</dbReference>
<dbReference type="CDD" id="cd18787">
    <property type="entry name" value="SF2_C_DEAD"/>
    <property type="match status" value="1"/>
</dbReference>
<dbReference type="PROSITE" id="PS00039">
    <property type="entry name" value="DEAD_ATP_HELICASE"/>
    <property type="match status" value="1"/>
</dbReference>
<dbReference type="SUPFAM" id="SSF52540">
    <property type="entry name" value="P-loop containing nucleoside triphosphate hydrolases"/>
    <property type="match status" value="1"/>
</dbReference>
<dbReference type="Gene3D" id="3.40.50.300">
    <property type="entry name" value="P-loop containing nucleotide triphosphate hydrolases"/>
    <property type="match status" value="2"/>
</dbReference>
<dbReference type="GO" id="GO:0006401">
    <property type="term" value="P:RNA catabolic process"/>
    <property type="evidence" value="ECO:0007669"/>
    <property type="project" value="UniProtKB-UniRule"/>
</dbReference>
<evidence type="ECO:0000256" key="11">
    <source>
        <dbReference type="PROSITE-ProRule" id="PRU00552"/>
    </source>
</evidence>
<keyword evidence="3 10" id="KW-0547">Nucleotide-binding</keyword>
<dbReference type="Gene3D" id="3.30.70.330">
    <property type="match status" value="1"/>
</dbReference>
<dbReference type="OrthoDB" id="9805696at2"/>
<feature type="domain" description="DEAD-box RNA helicase Q" evidence="15">
    <location>
        <begin position="9"/>
        <end position="37"/>
    </location>
</feature>
<dbReference type="PROSITE" id="PS51195">
    <property type="entry name" value="Q_MOTIF"/>
    <property type="match status" value="1"/>
</dbReference>
<dbReference type="CDD" id="cd00268">
    <property type="entry name" value="DEADc"/>
    <property type="match status" value="1"/>
</dbReference>
<feature type="domain" description="Helicase C-terminal" evidence="14">
    <location>
        <begin position="222"/>
        <end position="384"/>
    </location>
</feature>
<evidence type="ECO:0000313" key="16">
    <source>
        <dbReference type="EMBL" id="OFE13427.1"/>
    </source>
</evidence>
<name>A0A1E8CMD8_9GAMM</name>
<dbReference type="AlphaFoldDB" id="A0A1E8CMD8"/>
<keyword evidence="2 10" id="KW-0963">Cytoplasm</keyword>
<dbReference type="FunFam" id="3.30.70.330:FF:000068">
    <property type="entry name" value="ATP-dependent RNA helicase DeaD"/>
    <property type="match status" value="1"/>
</dbReference>
<dbReference type="PROSITE" id="PS51194">
    <property type="entry name" value="HELICASE_CTER"/>
    <property type="match status" value="1"/>
</dbReference>